<evidence type="ECO:0000256" key="3">
    <source>
        <dbReference type="ARBA" id="ARBA00022989"/>
    </source>
</evidence>
<feature type="transmembrane region" description="Helical" evidence="5">
    <location>
        <begin position="44"/>
        <end position="62"/>
    </location>
</feature>
<evidence type="ECO:0000313" key="7">
    <source>
        <dbReference type="EMBL" id="MDU8688839.1"/>
    </source>
</evidence>
<evidence type="ECO:0000256" key="1">
    <source>
        <dbReference type="ARBA" id="ARBA00004141"/>
    </source>
</evidence>
<keyword evidence="8" id="KW-1185">Reference proteome</keyword>
<dbReference type="PANTHER" id="PTHR43021:SF2">
    <property type="entry name" value="CATION_H+ EXCHANGER DOMAIN-CONTAINING PROTEIN"/>
    <property type="match status" value="1"/>
</dbReference>
<dbReference type="Gene3D" id="1.20.1530.20">
    <property type="match status" value="1"/>
</dbReference>
<feature type="transmembrane region" description="Helical" evidence="5">
    <location>
        <begin position="15"/>
        <end position="32"/>
    </location>
</feature>
<protein>
    <submittedName>
        <fullName evidence="7">Cation:proton antiporter</fullName>
    </submittedName>
</protein>
<feature type="transmembrane region" description="Helical" evidence="5">
    <location>
        <begin position="162"/>
        <end position="190"/>
    </location>
</feature>
<dbReference type="InterPro" id="IPR038770">
    <property type="entry name" value="Na+/solute_symporter_sf"/>
</dbReference>
<feature type="transmembrane region" description="Helical" evidence="5">
    <location>
        <begin position="202"/>
        <end position="223"/>
    </location>
</feature>
<dbReference type="EMBL" id="JAWHPR010000004">
    <property type="protein sequence ID" value="MDU8688839.1"/>
    <property type="molecule type" value="Genomic_DNA"/>
</dbReference>
<accession>A0ABU3U0N1</accession>
<dbReference type="RefSeq" id="WP_249237741.1">
    <property type="nucleotide sequence ID" value="NZ_CP094473.1"/>
</dbReference>
<keyword evidence="4 5" id="KW-0472">Membrane</keyword>
<keyword evidence="2 5" id="KW-0812">Transmembrane</keyword>
<dbReference type="Pfam" id="PF00999">
    <property type="entry name" value="Na_H_Exchanger"/>
    <property type="match status" value="1"/>
</dbReference>
<name>A0ABU3U0N1_9FIRM</name>
<organism evidence="7 8">
    <name type="scientific">Faecalibacterium wellingii</name>
    <dbReference type="NCBI Taxonomy" id="2929491"/>
    <lineage>
        <taxon>Bacteria</taxon>
        <taxon>Bacillati</taxon>
        <taxon>Bacillota</taxon>
        <taxon>Clostridia</taxon>
        <taxon>Eubacteriales</taxon>
        <taxon>Oscillospiraceae</taxon>
        <taxon>Faecalibacterium</taxon>
    </lineage>
</organism>
<comment type="caution">
    <text evidence="7">The sequence shown here is derived from an EMBL/GenBank/DDBJ whole genome shotgun (WGS) entry which is preliminary data.</text>
</comment>
<gene>
    <name evidence="7" type="ORF">RX402_08785</name>
</gene>
<feature type="domain" description="Cation/H+ exchanger transmembrane" evidence="6">
    <location>
        <begin position="30"/>
        <end position="388"/>
    </location>
</feature>
<feature type="transmembrane region" description="Helical" evidence="5">
    <location>
        <begin position="68"/>
        <end position="89"/>
    </location>
</feature>
<feature type="transmembrane region" description="Helical" evidence="5">
    <location>
        <begin position="348"/>
        <end position="366"/>
    </location>
</feature>
<keyword evidence="3 5" id="KW-1133">Transmembrane helix</keyword>
<feature type="transmembrane region" description="Helical" evidence="5">
    <location>
        <begin position="378"/>
        <end position="402"/>
    </location>
</feature>
<dbReference type="PANTHER" id="PTHR43021">
    <property type="entry name" value="NA(+)/H(+) ANTIPORTER-RELATED"/>
    <property type="match status" value="1"/>
</dbReference>
<feature type="transmembrane region" description="Helical" evidence="5">
    <location>
        <begin position="101"/>
        <end position="124"/>
    </location>
</feature>
<evidence type="ECO:0000313" key="8">
    <source>
        <dbReference type="Proteomes" id="UP001263246"/>
    </source>
</evidence>
<feature type="transmembrane region" description="Helical" evidence="5">
    <location>
        <begin position="232"/>
        <end position="265"/>
    </location>
</feature>
<dbReference type="Proteomes" id="UP001263246">
    <property type="component" value="Unassembled WGS sequence"/>
</dbReference>
<reference evidence="7 8" key="1">
    <citation type="submission" date="2023-10" db="EMBL/GenBank/DDBJ databases">
        <title>Host Genetic Regulation of Human Gut Microbial Structural Variation.</title>
        <authorList>
            <person name="Harmsen H.J.M."/>
        </authorList>
    </citation>
    <scope>NUCLEOTIDE SEQUENCE [LARGE SCALE GENOMIC DNA]</scope>
    <source>
        <strain evidence="7 8">HTF-F</strain>
    </source>
</reference>
<dbReference type="InterPro" id="IPR006153">
    <property type="entry name" value="Cation/H_exchanger_TM"/>
</dbReference>
<comment type="subcellular location">
    <subcellularLocation>
        <location evidence="1">Membrane</location>
        <topology evidence="1">Multi-pass membrane protein</topology>
    </subcellularLocation>
</comment>
<sequence>MSTPLFETLHITSDVSVIVVSVALMLISGFAMTRITKRLRLPNVTAYIVAGILIGPYCFNLIPARIVGGMGFIADIALAFIAFSTGEFFKFSTLKKSGPKVLIITVMEACLASILVFIVVYFILGLELNFSIVLAALASATAPASTVMTIRQTHAKGDFVETLLQVVALDDVVGLLAYSIAISVALASMTGTFQAGHIVKPIVLNIAVFLLGGLFGVFLKLLLHKRSTDNRLIVSVALLFAFCGICAVFDVSPLLGCMSMSMVYINLTDDERLFKQLNYFNPPILLLFFVRSGVNFNLSALVNSSESIGSVSLLHIGVVYFLVRIIGKYAGAFIGCAIAGKDKLVRNYLGLALIPQAGVAIGLAAMGARTLGGETGNILETVILASSVLYELIGPACAKLSLYLSKSYSNKLEEIVEIPEEEGAEQKTELELLIQRIQAIQEELPKHDDPFYEDEKAFSEAAEEHYAMTGIPNPNLYRRKRGAF</sequence>
<evidence type="ECO:0000256" key="4">
    <source>
        <dbReference type="ARBA" id="ARBA00023136"/>
    </source>
</evidence>
<feature type="transmembrane region" description="Helical" evidence="5">
    <location>
        <begin position="130"/>
        <end position="150"/>
    </location>
</feature>
<proteinExistence type="predicted"/>
<evidence type="ECO:0000259" key="6">
    <source>
        <dbReference type="Pfam" id="PF00999"/>
    </source>
</evidence>
<feature type="transmembrane region" description="Helical" evidence="5">
    <location>
        <begin position="308"/>
        <end position="327"/>
    </location>
</feature>
<evidence type="ECO:0000256" key="2">
    <source>
        <dbReference type="ARBA" id="ARBA00022692"/>
    </source>
</evidence>
<evidence type="ECO:0000256" key="5">
    <source>
        <dbReference type="SAM" id="Phobius"/>
    </source>
</evidence>